<name>A0A7J0EVQ1_9ERIC</name>
<dbReference type="Proteomes" id="UP000585474">
    <property type="component" value="Unassembled WGS sequence"/>
</dbReference>
<protein>
    <submittedName>
        <fullName evidence="1">Phloem protein 2-B13</fullName>
    </submittedName>
</protein>
<evidence type="ECO:0000313" key="2">
    <source>
        <dbReference type="Proteomes" id="UP000585474"/>
    </source>
</evidence>
<dbReference type="EMBL" id="BJWL01000007">
    <property type="protein sequence ID" value="GFY90534.1"/>
    <property type="molecule type" value="Genomic_DNA"/>
</dbReference>
<dbReference type="InterPro" id="IPR025886">
    <property type="entry name" value="PP2-like"/>
</dbReference>
<reference evidence="1 2" key="1">
    <citation type="submission" date="2019-07" db="EMBL/GenBank/DDBJ databases">
        <title>De Novo Assembly of kiwifruit Actinidia rufa.</title>
        <authorList>
            <person name="Sugita-Konishi S."/>
            <person name="Sato K."/>
            <person name="Mori E."/>
            <person name="Abe Y."/>
            <person name="Kisaki G."/>
            <person name="Hamano K."/>
            <person name="Suezawa K."/>
            <person name="Otani M."/>
            <person name="Fukuda T."/>
            <person name="Manabe T."/>
            <person name="Gomi K."/>
            <person name="Tabuchi M."/>
            <person name="Akimitsu K."/>
            <person name="Kataoka I."/>
        </authorList>
    </citation>
    <scope>NUCLEOTIDE SEQUENCE [LARGE SCALE GENOMIC DNA]</scope>
    <source>
        <strain evidence="2">cv. Fuchu</strain>
    </source>
</reference>
<dbReference type="OrthoDB" id="1918565at2759"/>
<sequence length="283" mass="32557">MPSDGNSQVMSGRLYGSHFIFLVSSRCVSIVTPLSSAVKAAAEYDVVWEKFLPSDYQDILSRLASPLVFKSKKELFLRLSNPILVDKGKKMLWLDKSTSKKCYMLSARELSITWANDPLYWCWKPFPQSRFDQVVELVTTWWLEINGMIHTRMLSPNTTYKAYLIVKFADRAYGLDSLPSDLSVEVRNHKSNGTIYLRYPEDKKQLLERLWMLNRIETLRPSGVATGEERVPCERDDGWMEIELGEFFCGESNEEVKMSLKEVKSVHLKGGLIVEGIELRPKK</sequence>
<dbReference type="AlphaFoldDB" id="A0A7J0EVQ1"/>
<organism evidence="1 2">
    <name type="scientific">Actinidia rufa</name>
    <dbReference type="NCBI Taxonomy" id="165716"/>
    <lineage>
        <taxon>Eukaryota</taxon>
        <taxon>Viridiplantae</taxon>
        <taxon>Streptophyta</taxon>
        <taxon>Embryophyta</taxon>
        <taxon>Tracheophyta</taxon>
        <taxon>Spermatophyta</taxon>
        <taxon>Magnoliopsida</taxon>
        <taxon>eudicotyledons</taxon>
        <taxon>Gunneridae</taxon>
        <taxon>Pentapetalae</taxon>
        <taxon>asterids</taxon>
        <taxon>Ericales</taxon>
        <taxon>Actinidiaceae</taxon>
        <taxon>Actinidia</taxon>
    </lineage>
</organism>
<dbReference type="PANTHER" id="PTHR32278">
    <property type="entry name" value="F-BOX DOMAIN-CONTAINING PROTEIN"/>
    <property type="match status" value="1"/>
</dbReference>
<dbReference type="PANTHER" id="PTHR32278:SF11">
    <property type="entry name" value="F-BOX DOMAIN-CONTAINING PROTEIN"/>
    <property type="match status" value="1"/>
</dbReference>
<comment type="caution">
    <text evidence="1">The sequence shown here is derived from an EMBL/GenBank/DDBJ whole genome shotgun (WGS) entry which is preliminary data.</text>
</comment>
<evidence type="ECO:0000313" key="1">
    <source>
        <dbReference type="EMBL" id="GFY90534.1"/>
    </source>
</evidence>
<dbReference type="Pfam" id="PF14299">
    <property type="entry name" value="PP2"/>
    <property type="match status" value="1"/>
</dbReference>
<accession>A0A7J0EVQ1</accession>
<gene>
    <name evidence="1" type="ORF">Acr_07g0007310</name>
</gene>
<keyword evidence="2" id="KW-1185">Reference proteome</keyword>
<proteinExistence type="predicted"/>